<gene>
    <name evidence="1" type="ORF">SD77_2543</name>
</gene>
<comment type="caution">
    <text evidence="1">The sequence shown here is derived from an EMBL/GenBank/DDBJ whole genome shotgun (WGS) entry which is preliminary data.</text>
</comment>
<keyword evidence="2" id="KW-1185">Reference proteome</keyword>
<name>A0ABR5AZD2_BACBA</name>
<accession>A0ABR5AZD2</accession>
<dbReference type="EMBL" id="JXLP01000002">
    <property type="protein sequence ID" value="KIL80089.1"/>
    <property type="molecule type" value="Genomic_DNA"/>
</dbReference>
<sequence>MKDTHLVLIIHTLEVYEVKQPAMFPAVYLIRRKLAFSLRPLIAAGRAVYLL</sequence>
<evidence type="ECO:0000313" key="2">
    <source>
        <dbReference type="Proteomes" id="UP000031982"/>
    </source>
</evidence>
<reference evidence="1 2" key="1">
    <citation type="submission" date="2015-01" db="EMBL/GenBank/DDBJ databases">
        <title>Genome Assembly of Bacillus badius MTCC 1458.</title>
        <authorList>
            <person name="Verma A."/>
            <person name="Khatri I."/>
            <person name="Mual P."/>
            <person name="Subramanian S."/>
            <person name="Krishnamurthi S."/>
        </authorList>
    </citation>
    <scope>NUCLEOTIDE SEQUENCE [LARGE SCALE GENOMIC DNA]</scope>
    <source>
        <strain evidence="1 2">MTCC 1458</strain>
    </source>
</reference>
<protein>
    <submittedName>
        <fullName evidence="1">Uncharacterized protein</fullName>
    </submittedName>
</protein>
<evidence type="ECO:0000313" key="1">
    <source>
        <dbReference type="EMBL" id="KIL80089.1"/>
    </source>
</evidence>
<dbReference type="Proteomes" id="UP000031982">
    <property type="component" value="Unassembled WGS sequence"/>
</dbReference>
<organism evidence="1 2">
    <name type="scientific">Bacillus badius</name>
    <dbReference type="NCBI Taxonomy" id="1455"/>
    <lineage>
        <taxon>Bacteria</taxon>
        <taxon>Bacillati</taxon>
        <taxon>Bacillota</taxon>
        <taxon>Bacilli</taxon>
        <taxon>Bacillales</taxon>
        <taxon>Bacillaceae</taxon>
        <taxon>Pseudobacillus</taxon>
    </lineage>
</organism>
<proteinExistence type="predicted"/>